<dbReference type="GO" id="GO:0006393">
    <property type="term" value="P:termination of mitochondrial transcription"/>
    <property type="evidence" value="ECO:0007669"/>
    <property type="project" value="TreeGrafter"/>
</dbReference>
<protein>
    <submittedName>
        <fullName evidence="3">Transcription termination factor 2, mitochondrial</fullName>
    </submittedName>
</protein>
<evidence type="ECO:0000256" key="2">
    <source>
        <dbReference type="ARBA" id="ARBA00022946"/>
    </source>
</evidence>
<dbReference type="InterPro" id="IPR038538">
    <property type="entry name" value="MTERF_sf"/>
</dbReference>
<name>A0AAD1RR82_PELCU</name>
<dbReference type="SMART" id="SM00733">
    <property type="entry name" value="Mterf"/>
    <property type="match status" value="4"/>
</dbReference>
<dbReference type="PANTHER" id="PTHR15437:SF1">
    <property type="entry name" value="TRANSCRIPTION TERMINATION FACTOR 2, MITOCHONDRIAL"/>
    <property type="match status" value="1"/>
</dbReference>
<sequence length="400" mass="45599">MSDDITALCEYGVQQGSTRKETGRSLLRRQGVQLCLHNAEVWFLQNGSIDTDVEQFVKENKRTVDSLYKLSINIKKIRQLKRWVLLKDVAFVEETAGFLKGLGANEITVANILEQCPEAFLQDPVVIDTQRHLWSLICSSDEELVKIIEKFPESFFVHKCPDIQRANITYLKELGLNKKIICRLLASSPQIFCNSVEGNKEIISALEDIYLTIGGSKANFKTWLMKLLSQDPFVLLKPSSALKTNLNFIQSLGFDDKEVLKLLSKLKGFIFDLNCTTMEQSILFTRTVFKCSNDDLRQMILKFPGVLYYSVPVLKDRLTCLVRGGASLDQVIQSPNVLELTTQIIEYRIKKIKLLGHEIKNHHLDILNGTKKDFEVSYGRLQVKKKRPLFNPVAPLQVDE</sequence>
<dbReference type="Gene3D" id="1.25.70.10">
    <property type="entry name" value="Transcription termination factor 3, mitochondrial"/>
    <property type="match status" value="1"/>
</dbReference>
<keyword evidence="2" id="KW-0809">Transit peptide</keyword>
<dbReference type="PANTHER" id="PTHR15437">
    <property type="entry name" value="TRANSCRIPTION TERMINATION FACTOR, MITOCHONDRIAL"/>
    <property type="match status" value="1"/>
</dbReference>
<evidence type="ECO:0000313" key="4">
    <source>
        <dbReference type="Proteomes" id="UP001295444"/>
    </source>
</evidence>
<dbReference type="Pfam" id="PF02536">
    <property type="entry name" value="mTERF"/>
    <property type="match status" value="1"/>
</dbReference>
<dbReference type="EMBL" id="OW240914">
    <property type="protein sequence ID" value="CAH2276253.1"/>
    <property type="molecule type" value="Genomic_DNA"/>
</dbReference>
<gene>
    <name evidence="3" type="ORF">PECUL_23A039567</name>
</gene>
<dbReference type="GO" id="GO:0003676">
    <property type="term" value="F:nucleic acid binding"/>
    <property type="evidence" value="ECO:0007669"/>
    <property type="project" value="InterPro"/>
</dbReference>
<accession>A0AAD1RR82</accession>
<reference evidence="3" key="1">
    <citation type="submission" date="2022-03" db="EMBL/GenBank/DDBJ databases">
        <authorList>
            <person name="Alioto T."/>
            <person name="Alioto T."/>
            <person name="Gomez Garrido J."/>
        </authorList>
    </citation>
    <scope>NUCLEOTIDE SEQUENCE</scope>
</reference>
<dbReference type="AlphaFoldDB" id="A0AAD1RR82"/>
<comment type="similarity">
    <text evidence="1">Belongs to the mTERF family.</text>
</comment>
<evidence type="ECO:0000313" key="3">
    <source>
        <dbReference type="EMBL" id="CAH2276253.1"/>
    </source>
</evidence>
<evidence type="ECO:0000256" key="1">
    <source>
        <dbReference type="ARBA" id="ARBA00007692"/>
    </source>
</evidence>
<dbReference type="Proteomes" id="UP001295444">
    <property type="component" value="Chromosome 03"/>
</dbReference>
<organism evidence="3 4">
    <name type="scientific">Pelobates cultripes</name>
    <name type="common">Western spadefoot toad</name>
    <dbReference type="NCBI Taxonomy" id="61616"/>
    <lineage>
        <taxon>Eukaryota</taxon>
        <taxon>Metazoa</taxon>
        <taxon>Chordata</taxon>
        <taxon>Craniata</taxon>
        <taxon>Vertebrata</taxon>
        <taxon>Euteleostomi</taxon>
        <taxon>Amphibia</taxon>
        <taxon>Batrachia</taxon>
        <taxon>Anura</taxon>
        <taxon>Pelobatoidea</taxon>
        <taxon>Pelobatidae</taxon>
        <taxon>Pelobates</taxon>
    </lineage>
</organism>
<dbReference type="InterPro" id="IPR003690">
    <property type="entry name" value="MTERF"/>
</dbReference>
<dbReference type="GO" id="GO:0005759">
    <property type="term" value="C:mitochondrial matrix"/>
    <property type="evidence" value="ECO:0007669"/>
    <property type="project" value="TreeGrafter"/>
</dbReference>
<keyword evidence="4" id="KW-1185">Reference proteome</keyword>
<proteinExistence type="inferred from homology"/>